<reference evidence="3" key="1">
    <citation type="submission" date="2019-12" db="UniProtKB">
        <authorList>
            <consortium name="WormBaseParasite"/>
        </authorList>
    </citation>
    <scope>IDENTIFICATION</scope>
</reference>
<feature type="domain" description="RdRp catalytic" evidence="1">
    <location>
        <begin position="1"/>
        <end position="177"/>
    </location>
</feature>
<dbReference type="PROSITE" id="PS50526">
    <property type="entry name" value="RDRP_SSRNA_NEG_NONSEG"/>
    <property type="match status" value="1"/>
</dbReference>
<dbReference type="GO" id="GO:0005524">
    <property type="term" value="F:ATP binding"/>
    <property type="evidence" value="ECO:0007669"/>
    <property type="project" value="InterPro"/>
</dbReference>
<dbReference type="WBParaSite" id="TMUE_2000006485.1">
    <property type="protein sequence ID" value="TMUE_2000006485.1"/>
    <property type="gene ID" value="WBGene00291851"/>
</dbReference>
<accession>A0A5S6QH70</accession>
<evidence type="ECO:0000313" key="3">
    <source>
        <dbReference type="WBParaSite" id="TMUE_2000006485.1"/>
    </source>
</evidence>
<dbReference type="Proteomes" id="UP000046395">
    <property type="component" value="Unassembled WGS sequence"/>
</dbReference>
<proteinExistence type="predicted"/>
<dbReference type="InterPro" id="IPR014023">
    <property type="entry name" value="Mononeg_RNA_pol_cat"/>
</dbReference>
<evidence type="ECO:0000313" key="2">
    <source>
        <dbReference type="Proteomes" id="UP000046395"/>
    </source>
</evidence>
<dbReference type="Pfam" id="PF00946">
    <property type="entry name" value="Mononeg_RNA_pol"/>
    <property type="match status" value="1"/>
</dbReference>
<sequence length="177" mass="19340">MHKHQRAMLSECFGLFRNWGHPVVDEEEGCLRVQVVGKRDILPSHQVLGHPREGPFVWCHDVSGKEGIRQKGWTLATVGALLYVQTLTGVYGAITGQGDNQVIVAMFPVTHGSADLHEVAEAQPDLELTKVKKASSAQLKQFKDSCVTPSSCPALCMAEYELGCSKLGQMLRGMSAH</sequence>
<dbReference type="AlphaFoldDB" id="A0A5S6QH70"/>
<dbReference type="GO" id="GO:0003968">
    <property type="term" value="F:RNA-directed RNA polymerase activity"/>
    <property type="evidence" value="ECO:0007669"/>
    <property type="project" value="InterPro"/>
</dbReference>
<evidence type="ECO:0000259" key="1">
    <source>
        <dbReference type="PROSITE" id="PS50526"/>
    </source>
</evidence>
<organism evidence="2 3">
    <name type="scientific">Trichuris muris</name>
    <name type="common">Mouse whipworm</name>
    <dbReference type="NCBI Taxonomy" id="70415"/>
    <lineage>
        <taxon>Eukaryota</taxon>
        <taxon>Metazoa</taxon>
        <taxon>Ecdysozoa</taxon>
        <taxon>Nematoda</taxon>
        <taxon>Enoplea</taxon>
        <taxon>Dorylaimia</taxon>
        <taxon>Trichinellida</taxon>
        <taxon>Trichuridae</taxon>
        <taxon>Trichuris</taxon>
    </lineage>
</organism>
<protein>
    <submittedName>
        <fullName evidence="3">RdRp catalytic domain-containing protein</fullName>
    </submittedName>
</protein>
<keyword evidence="2" id="KW-1185">Reference proteome</keyword>
<dbReference type="GO" id="GO:0004482">
    <property type="term" value="F:mRNA 5'-cap (guanine-N7-)-methyltransferase activity"/>
    <property type="evidence" value="ECO:0007669"/>
    <property type="project" value="InterPro"/>
</dbReference>
<name>A0A5S6QH70_TRIMR</name>